<keyword evidence="2" id="KW-1185">Reference proteome</keyword>
<dbReference type="EMBL" id="AP028914">
    <property type="protein sequence ID" value="BES95974.1"/>
    <property type="molecule type" value="Genomic_DNA"/>
</dbReference>
<proteinExistence type="predicted"/>
<evidence type="ECO:0000313" key="1">
    <source>
        <dbReference type="EMBL" id="BES95974.1"/>
    </source>
</evidence>
<sequence>MTGDRLLFVRTNVVTAVVFFLTKRFRDGRRHRVSKARTQSRLEANDAIARTWGNSNKSKFGPKGFWKILEKENPGGLAVVEGLDRRRQFGPEVFESPAGEGSRFDDKSTLYLF</sequence>
<organism evidence="1 2">
    <name type="scientific">Nesidiocoris tenuis</name>
    <dbReference type="NCBI Taxonomy" id="355587"/>
    <lineage>
        <taxon>Eukaryota</taxon>
        <taxon>Metazoa</taxon>
        <taxon>Ecdysozoa</taxon>
        <taxon>Arthropoda</taxon>
        <taxon>Hexapoda</taxon>
        <taxon>Insecta</taxon>
        <taxon>Pterygota</taxon>
        <taxon>Neoptera</taxon>
        <taxon>Paraneoptera</taxon>
        <taxon>Hemiptera</taxon>
        <taxon>Heteroptera</taxon>
        <taxon>Panheteroptera</taxon>
        <taxon>Cimicomorpha</taxon>
        <taxon>Miridae</taxon>
        <taxon>Dicyphina</taxon>
        <taxon>Nesidiocoris</taxon>
    </lineage>
</organism>
<evidence type="ECO:0000313" key="2">
    <source>
        <dbReference type="Proteomes" id="UP001307889"/>
    </source>
</evidence>
<reference evidence="1 2" key="1">
    <citation type="submission" date="2023-09" db="EMBL/GenBank/DDBJ databases">
        <title>Nesidiocoris tenuis whole genome shotgun sequence.</title>
        <authorList>
            <person name="Shibata T."/>
            <person name="Shimoda M."/>
            <person name="Kobayashi T."/>
            <person name="Uehara T."/>
        </authorList>
    </citation>
    <scope>NUCLEOTIDE SEQUENCE [LARGE SCALE GENOMIC DNA]</scope>
    <source>
        <strain evidence="1 2">Japan</strain>
    </source>
</reference>
<gene>
    <name evidence="1" type="ORF">NTJ_08783</name>
</gene>
<name>A0ABN7AWT5_9HEMI</name>
<dbReference type="Proteomes" id="UP001307889">
    <property type="component" value="Chromosome 6"/>
</dbReference>
<protein>
    <submittedName>
        <fullName evidence="1">Uncharacterized protein</fullName>
    </submittedName>
</protein>
<accession>A0ABN7AWT5</accession>